<keyword evidence="7 14" id="KW-0067">ATP-binding</keyword>
<evidence type="ECO:0000256" key="5">
    <source>
        <dbReference type="ARBA" id="ARBA00022741"/>
    </source>
</evidence>
<dbReference type="Pfam" id="PF21385">
    <property type="entry name" value="ACCA_BT"/>
    <property type="match status" value="1"/>
</dbReference>
<reference evidence="21 22" key="1">
    <citation type="journal article" date="2024" name="Nat. Commun.">
        <title>Phylogenomics reveals the evolutionary origins of lichenization in chlorophyte algae.</title>
        <authorList>
            <person name="Puginier C."/>
            <person name="Libourel C."/>
            <person name="Otte J."/>
            <person name="Skaloud P."/>
            <person name="Haon M."/>
            <person name="Grisel S."/>
            <person name="Petersen M."/>
            <person name="Berrin J.G."/>
            <person name="Delaux P.M."/>
            <person name="Dal Grande F."/>
            <person name="Keller J."/>
        </authorList>
    </citation>
    <scope>NUCLEOTIDE SEQUENCE [LARGE SCALE GENOMIC DNA]</scope>
    <source>
        <strain evidence="21 22">SAG 2036</strain>
    </source>
</reference>
<evidence type="ECO:0000259" key="20">
    <source>
        <dbReference type="PROSITE" id="PS50989"/>
    </source>
</evidence>
<evidence type="ECO:0000256" key="13">
    <source>
        <dbReference type="ARBA" id="ARBA00048600"/>
    </source>
</evidence>
<dbReference type="Proteomes" id="UP001465755">
    <property type="component" value="Unassembled WGS sequence"/>
</dbReference>
<dbReference type="InterPro" id="IPR011761">
    <property type="entry name" value="ATP-grasp"/>
</dbReference>
<dbReference type="FunFam" id="3.30.1490.20:FF:000003">
    <property type="entry name" value="acetyl-CoA carboxylase isoform X1"/>
    <property type="match status" value="1"/>
</dbReference>
<dbReference type="Gene3D" id="2.40.460.10">
    <property type="entry name" value="Biotin dependent carboxylase carboxyltransferase"/>
    <property type="match status" value="1"/>
</dbReference>
<dbReference type="Gene3D" id="2.40.50.100">
    <property type="match status" value="1"/>
</dbReference>
<evidence type="ECO:0000256" key="15">
    <source>
        <dbReference type="SAM" id="MobiDB-lite"/>
    </source>
</evidence>
<keyword evidence="8" id="KW-0443">Lipid metabolism</keyword>
<dbReference type="PROSITE" id="PS50975">
    <property type="entry name" value="ATP_GRASP"/>
    <property type="match status" value="1"/>
</dbReference>
<feature type="domain" description="Lipoyl-binding" evidence="16">
    <location>
        <begin position="724"/>
        <end position="798"/>
    </location>
</feature>
<dbReference type="GO" id="GO:0005524">
    <property type="term" value="F:ATP binding"/>
    <property type="evidence" value="ECO:0007669"/>
    <property type="project" value="UniProtKB-UniRule"/>
</dbReference>
<dbReference type="Gene3D" id="3.90.1770.10">
    <property type="entry name" value="PreATP-grasp domain"/>
    <property type="match status" value="1"/>
</dbReference>
<feature type="domain" description="Biotin carboxylation" evidence="18">
    <location>
        <begin position="101"/>
        <end position="597"/>
    </location>
</feature>
<dbReference type="InterPro" id="IPR049074">
    <property type="entry name" value="ACCA_BT"/>
</dbReference>
<dbReference type="Pfam" id="PF08326">
    <property type="entry name" value="ACC_central"/>
    <property type="match status" value="1"/>
</dbReference>
<dbReference type="Pfam" id="PF01039">
    <property type="entry name" value="Carboxyl_trans"/>
    <property type="match status" value="1"/>
</dbReference>
<dbReference type="InterPro" id="IPR011763">
    <property type="entry name" value="COA_CT_C"/>
</dbReference>
<dbReference type="InterPro" id="IPR001882">
    <property type="entry name" value="Biotin_BS"/>
</dbReference>
<evidence type="ECO:0000256" key="11">
    <source>
        <dbReference type="ARBA" id="ARBA00023268"/>
    </source>
</evidence>
<dbReference type="InterPro" id="IPR011764">
    <property type="entry name" value="Biotin_carboxylation_dom"/>
</dbReference>
<keyword evidence="3" id="KW-0444">Lipid biosynthesis</keyword>
<dbReference type="Gene3D" id="3.90.226.10">
    <property type="entry name" value="2-enoyl-CoA Hydratase, Chain A, domain 1"/>
    <property type="match status" value="2"/>
</dbReference>
<dbReference type="PROSITE" id="PS50968">
    <property type="entry name" value="BIOTINYL_LIPOYL"/>
    <property type="match status" value="1"/>
</dbReference>
<keyword evidence="4" id="KW-0436">Ligase</keyword>
<dbReference type="InterPro" id="IPR034733">
    <property type="entry name" value="AcCoA_carboxyl_beta"/>
</dbReference>
<evidence type="ECO:0000259" key="18">
    <source>
        <dbReference type="PROSITE" id="PS50979"/>
    </source>
</evidence>
<dbReference type="InterPro" id="IPR013815">
    <property type="entry name" value="ATP_grasp_subdomain_1"/>
</dbReference>
<feature type="domain" description="ATP-grasp" evidence="17">
    <location>
        <begin position="254"/>
        <end position="448"/>
    </location>
</feature>
<dbReference type="InterPro" id="IPR005482">
    <property type="entry name" value="Biotin_COase_C"/>
</dbReference>
<dbReference type="InterPro" id="IPR000089">
    <property type="entry name" value="Biotin_lipoyl"/>
</dbReference>
<dbReference type="InterPro" id="IPR011762">
    <property type="entry name" value="COA_CT_N"/>
</dbReference>
<evidence type="ECO:0000256" key="12">
    <source>
        <dbReference type="ARBA" id="ARBA00048065"/>
    </source>
</evidence>
<feature type="compositionally biased region" description="Polar residues" evidence="15">
    <location>
        <begin position="2294"/>
        <end position="2312"/>
    </location>
</feature>
<sequence length="2312" mass="250706">MREMRRSTSGYGPPLHPALGGMHPARNASQDEGASSAGFRHPGRGLSQDEATLSAGLSRGSSSVSMSRQSSNPMRLGIPRRDSNTSDYVAAQCRELGGSFPIQGILVANNGIAAVKFMRSLRNWMFKTFHNDRAISLVVMATPEDMRIDAEHVRMADQFVEVPGGANNNNYANVPLIVGVADRAGVDAVWPGWGHASEKPELPTALSETHIRFLGPGAQAMAALGDKIGSTILAQAAGVPTIPWSGSGVSISFEDCHGNIPAHIYDQACVHNMEEALKCCNQIGYPVMLKASWGGGGKGIRKVMNDDDTSNMFMQVQGEVPGSPIFAMKLAPASRHLEVQLLADTHGNVVSLFSRDCSVQRRHQKIVEEGPVTKAPPEVLTRMEACARALAKSVGYTGAATVEYLYSLADGQFYFLELNPRLQVEHPVTEWISNVNIPSCQVMIGMGIPLHRIPDIRALYGCDPQGTSSIDFEKGSQLPPHGHVIAVRVTSEDANDGFKPTCGSIEELSFRTSPDVWGYFSVKSGGGIHEFSDSQFGHLFAKGDTREAAIRAMVVALKEVKIRGEIRNTVDYTADMIQSPDFVGNNIHTGWLDNRIATNVKAEKPLWYLAIISGAVLRTLAWVAARSAEYLGHLQRGQLPPARLTLTTLEIPLVMDGFKYIVKVTRQGPQAFRLFLGPSQVDVVARTLNDGGLLVQVDGHSHVVHSEEESGGTRLMIDSLHCLLSNESDPSRLLATSPGKLMKCLLEDGDKIAADQPYAEIEVMKMIMVLISPAAGRIHYELMPGAVMKPGELIARLELDNPDSVTTAQPFQDGFPELGPPLVSSTNVNELFKQAFSAAQSIIAGYEHNVHGVLRDLLACLDHPELPMEQWMDVIAVVQTRLPKALTDELEATLGEHQADLYIVHAADEGSMGAAVGSQGNFPAGELLKLITEAIEKAPTEERKALRSHTEGLTAVCHRFRHGKEAYARSIASELLAAFLDVEERFCHGDQDTTEQEVIDGLRQHYSNDLGKVMDIVISHQALPRKMDLIGYLLNSLVLPAPELYRPLLRRLAALGGGAVEMAGRASILLEQSLLGELRTIVARTLSGLEMFNVNQASLDLRTSDQGNEGPIERGLTISEGLYSGLSRSGGLSAGSSPLDHKIGLLVEAPAAVEDALASLLDDKDAQLQTRSLLTYICRIYHPFCLREPREVHQVNGISCALWLHNADNQPASASLLSCAVLIPSLDRLYAAAKAVEAAAAAPGMAEVQRGTLHVILTEQGDGALKLSEKAAALRSEASTEAQAFTLSTFMDGGLEMDVQASAAAVCAEVKATARRLDRTGFGSVSVLLKRDRLIPLRIGFWRNQRSRDGELPLSPSKLYIPDVCLSAVEPLVASLLELQKLSVFDRLVYSPSRNRQSHTFTVLEKQDARSLTLKRVFLRALVRQLGKPALLAATYKGDAAGVAFAAVEELESAMVSALQQLNRLYLAPGEREATRPDWAHIFHVVLPALPLGSTEDASRIAAALRAAAAAAMARHSSTLRRTAVAQWEVRLRVNDGSGAWRLVVSLPTGHETGEDNIHIYREAPSGEGFIYKSVHSAGPSERAGPLHGQDIVAPYPPLERLQQKRLAARRHKTTFCYDFPSVFQNALRSAWTDRAVAGEPGEAPRERLVEEQELVMSPGGTFKQSAAMTPVERPVGQNDVGVIAWELLLRTPEYPQGRKIVAIANDITFNSGAFGPQEDAVFKAATEHALAERLPLVYLAANSGARVGLATEVKKRLQVAWNVPEDPSKGLNYLWLTDADHTEICKDPSKQVLRAERRLAEGEVRWVLSDVVGSEDGLGVECLSGSGAIASAYARAFREGFTITLVSGRTVGIGAYLARLGRRCVQRVDQPVILTGFAALNKLLGREVYTSQLQLGGPKVMGVNGVSHHVVTDDLAGISAVLQWLSYTPDRVGGAPPMLLSRDPVARGIDYAPGAGERLDALRAIAGSFKGTSHRDSWQSGLFDKGTWCECQAGWGRSVITGRARLGGVPVGVIAVETNTVMLHIPADPGAPDSSERDVPQAGQVWFPDSAYKTANAMEEFDREGLPLIILANWRGFSGGQRDLFEGVLQAGSLIVESLRTYRQPVTIYLPPGAELRGGAWVVIDSQINAQQVEVYADPAARAGVLEPEGIVEIKFKKQDLLNLMQRVDPELAALRQQTGAGLDSTISARQKALLPIYHQVAVAFAEMHDTPVRMMAKGVLHGIIPWAQARPFLALRLRRRLAEEEIIRHIMITDTSIKRADASQKLQAWFMSSPADILMDDSAAIKERAWALQSSPRSSGSCAEQQPQGR</sequence>
<evidence type="ECO:0000313" key="21">
    <source>
        <dbReference type="EMBL" id="KAK9799384.1"/>
    </source>
</evidence>
<comment type="caution">
    <text evidence="21">The sequence shown here is derived from an EMBL/GenBank/DDBJ whole genome shotgun (WGS) entry which is preliminary data.</text>
</comment>
<evidence type="ECO:0000256" key="8">
    <source>
        <dbReference type="ARBA" id="ARBA00023098"/>
    </source>
</evidence>
<protein>
    <recommendedName>
        <fullName evidence="23">Acetyl-CoA carboxylase</fullName>
    </recommendedName>
</protein>
<gene>
    <name evidence="21" type="ORF">WJX73_008409</name>
</gene>
<feature type="domain" description="CoA carboxyltransferase C-terminal" evidence="20">
    <location>
        <begin position="1945"/>
        <end position="2254"/>
    </location>
</feature>
<dbReference type="SUPFAM" id="SSF51246">
    <property type="entry name" value="Rudiment single hybrid motif"/>
    <property type="match status" value="1"/>
</dbReference>
<dbReference type="PANTHER" id="PTHR45728">
    <property type="entry name" value="ACETYL-COA CARBOXYLASE, ISOFORM A"/>
    <property type="match status" value="1"/>
</dbReference>
<dbReference type="SUPFAM" id="SSF56059">
    <property type="entry name" value="Glutathione synthetase ATP-binding domain-like"/>
    <property type="match status" value="1"/>
</dbReference>
<evidence type="ECO:0000313" key="22">
    <source>
        <dbReference type="Proteomes" id="UP001465755"/>
    </source>
</evidence>
<dbReference type="InterPro" id="IPR029045">
    <property type="entry name" value="ClpP/crotonase-like_dom_sf"/>
</dbReference>
<dbReference type="PROSITE" id="PS50989">
    <property type="entry name" value="COA_CT_CTER"/>
    <property type="match status" value="1"/>
</dbReference>
<keyword evidence="6" id="KW-0276">Fatty acid metabolism</keyword>
<dbReference type="GO" id="GO:0006633">
    <property type="term" value="P:fatty acid biosynthetic process"/>
    <property type="evidence" value="ECO:0007669"/>
    <property type="project" value="UniProtKB-KW"/>
</dbReference>
<dbReference type="InterPro" id="IPR005481">
    <property type="entry name" value="BC-like_N"/>
</dbReference>
<dbReference type="GO" id="GO:0003989">
    <property type="term" value="F:acetyl-CoA carboxylase activity"/>
    <property type="evidence" value="ECO:0007669"/>
    <property type="project" value="UniProtKB-EC"/>
</dbReference>
<name>A0AAW1NY51_9CHLO</name>
<comment type="cofactor">
    <cofactor evidence="1">
        <name>biotin</name>
        <dbReference type="ChEBI" id="CHEBI:57586"/>
    </cofactor>
</comment>
<proteinExistence type="predicted"/>
<dbReference type="InterPro" id="IPR011054">
    <property type="entry name" value="Rudment_hybrid_motif"/>
</dbReference>
<keyword evidence="22" id="KW-1185">Reference proteome</keyword>
<dbReference type="InterPro" id="IPR016185">
    <property type="entry name" value="PreATP-grasp_dom_sf"/>
</dbReference>
<evidence type="ECO:0000256" key="10">
    <source>
        <dbReference type="ARBA" id="ARBA00023267"/>
    </source>
</evidence>
<dbReference type="EMBL" id="JALJOQ010000090">
    <property type="protein sequence ID" value="KAK9799384.1"/>
    <property type="molecule type" value="Genomic_DNA"/>
</dbReference>
<dbReference type="SUPFAM" id="SSF51230">
    <property type="entry name" value="Single hybrid motif"/>
    <property type="match status" value="1"/>
</dbReference>
<dbReference type="Gene3D" id="3.30.1490.20">
    <property type="entry name" value="ATP-grasp fold, A domain"/>
    <property type="match status" value="1"/>
</dbReference>
<evidence type="ECO:0000256" key="3">
    <source>
        <dbReference type="ARBA" id="ARBA00022516"/>
    </source>
</evidence>
<dbReference type="PANTHER" id="PTHR45728:SF3">
    <property type="entry name" value="ACETYL-COA CARBOXYLASE"/>
    <property type="match status" value="1"/>
</dbReference>
<dbReference type="Pfam" id="PF00289">
    <property type="entry name" value="Biotin_carb_N"/>
    <property type="match status" value="1"/>
</dbReference>
<keyword evidence="9" id="KW-0275">Fatty acid biosynthesis</keyword>
<evidence type="ECO:0008006" key="23">
    <source>
        <dbReference type="Google" id="ProtNLM"/>
    </source>
</evidence>
<dbReference type="Gene3D" id="3.30.470.20">
    <property type="entry name" value="ATP-grasp fold, B domain"/>
    <property type="match status" value="1"/>
</dbReference>
<accession>A0AAW1NY51</accession>
<keyword evidence="11" id="KW-0511">Multifunctional enzyme</keyword>
<dbReference type="FunFam" id="2.40.50.100:FF:000005">
    <property type="entry name" value="Acetyl-CoA carboxylase 1"/>
    <property type="match status" value="1"/>
</dbReference>
<evidence type="ECO:0000256" key="2">
    <source>
        <dbReference type="ARBA" id="ARBA00004956"/>
    </source>
</evidence>
<evidence type="ECO:0000259" key="19">
    <source>
        <dbReference type="PROSITE" id="PS50980"/>
    </source>
</evidence>
<dbReference type="GO" id="GO:0004075">
    <property type="term" value="F:biotin carboxylase activity"/>
    <property type="evidence" value="ECO:0007669"/>
    <property type="project" value="UniProtKB-EC"/>
</dbReference>
<dbReference type="PROSITE" id="PS50980">
    <property type="entry name" value="COA_CT_NTER"/>
    <property type="match status" value="1"/>
</dbReference>
<evidence type="ECO:0000256" key="4">
    <source>
        <dbReference type="ARBA" id="ARBA00022598"/>
    </source>
</evidence>
<dbReference type="PROSITE" id="PS00188">
    <property type="entry name" value="BIOTIN"/>
    <property type="match status" value="1"/>
</dbReference>
<dbReference type="PROSITE" id="PS00867">
    <property type="entry name" value="CPSASE_2"/>
    <property type="match status" value="1"/>
</dbReference>
<dbReference type="InterPro" id="IPR011053">
    <property type="entry name" value="Single_hybrid_motif"/>
</dbReference>
<evidence type="ECO:0000256" key="9">
    <source>
        <dbReference type="ARBA" id="ARBA00023160"/>
    </source>
</evidence>
<comment type="catalytic activity">
    <reaction evidence="13">
        <text>N(6)-biotinyl-L-lysyl-[protein] + hydrogencarbonate + ATP = N(6)-carboxybiotinyl-L-lysyl-[protein] + ADP + phosphate + H(+)</text>
        <dbReference type="Rhea" id="RHEA:13501"/>
        <dbReference type="Rhea" id="RHEA-COMP:10505"/>
        <dbReference type="Rhea" id="RHEA-COMP:10506"/>
        <dbReference type="ChEBI" id="CHEBI:15378"/>
        <dbReference type="ChEBI" id="CHEBI:17544"/>
        <dbReference type="ChEBI" id="CHEBI:30616"/>
        <dbReference type="ChEBI" id="CHEBI:43474"/>
        <dbReference type="ChEBI" id="CHEBI:83144"/>
        <dbReference type="ChEBI" id="CHEBI:83145"/>
        <dbReference type="ChEBI" id="CHEBI:456216"/>
        <dbReference type="EC" id="6.3.4.14"/>
    </reaction>
</comment>
<dbReference type="SMART" id="SM00878">
    <property type="entry name" value="Biotin_carb_C"/>
    <property type="match status" value="1"/>
</dbReference>
<evidence type="ECO:0000256" key="14">
    <source>
        <dbReference type="PROSITE-ProRule" id="PRU00409"/>
    </source>
</evidence>
<dbReference type="Pfam" id="PF02785">
    <property type="entry name" value="Biotin_carb_C"/>
    <property type="match status" value="1"/>
</dbReference>
<evidence type="ECO:0000256" key="1">
    <source>
        <dbReference type="ARBA" id="ARBA00001953"/>
    </source>
</evidence>
<dbReference type="SUPFAM" id="SSF52440">
    <property type="entry name" value="PreATP-grasp domain"/>
    <property type="match status" value="1"/>
</dbReference>
<feature type="compositionally biased region" description="Low complexity" evidence="15">
    <location>
        <begin position="53"/>
        <end position="71"/>
    </location>
</feature>
<organism evidence="21 22">
    <name type="scientific">Symbiochloris irregularis</name>
    <dbReference type="NCBI Taxonomy" id="706552"/>
    <lineage>
        <taxon>Eukaryota</taxon>
        <taxon>Viridiplantae</taxon>
        <taxon>Chlorophyta</taxon>
        <taxon>core chlorophytes</taxon>
        <taxon>Trebouxiophyceae</taxon>
        <taxon>Trebouxiales</taxon>
        <taxon>Trebouxiaceae</taxon>
        <taxon>Symbiochloris</taxon>
    </lineage>
</organism>
<dbReference type="PROSITE" id="PS50979">
    <property type="entry name" value="BC"/>
    <property type="match status" value="1"/>
</dbReference>
<dbReference type="InterPro" id="IPR005479">
    <property type="entry name" value="CPAse_ATP-bd"/>
</dbReference>
<dbReference type="CDD" id="cd06850">
    <property type="entry name" value="biotinyl_domain"/>
    <property type="match status" value="1"/>
</dbReference>
<evidence type="ECO:0000256" key="6">
    <source>
        <dbReference type="ARBA" id="ARBA00022832"/>
    </source>
</evidence>
<comment type="catalytic activity">
    <reaction evidence="12">
        <text>hydrogencarbonate + acetyl-CoA + ATP = malonyl-CoA + ADP + phosphate + H(+)</text>
        <dbReference type="Rhea" id="RHEA:11308"/>
        <dbReference type="ChEBI" id="CHEBI:15378"/>
        <dbReference type="ChEBI" id="CHEBI:17544"/>
        <dbReference type="ChEBI" id="CHEBI:30616"/>
        <dbReference type="ChEBI" id="CHEBI:43474"/>
        <dbReference type="ChEBI" id="CHEBI:57288"/>
        <dbReference type="ChEBI" id="CHEBI:57384"/>
        <dbReference type="ChEBI" id="CHEBI:456216"/>
        <dbReference type="EC" id="6.4.1.2"/>
    </reaction>
</comment>
<dbReference type="InterPro" id="IPR013537">
    <property type="entry name" value="AcCoA_COase_cen"/>
</dbReference>
<evidence type="ECO:0000256" key="7">
    <source>
        <dbReference type="ARBA" id="ARBA00022840"/>
    </source>
</evidence>
<dbReference type="PROSITE" id="PS00866">
    <property type="entry name" value="CPSASE_1"/>
    <property type="match status" value="1"/>
</dbReference>
<evidence type="ECO:0000259" key="16">
    <source>
        <dbReference type="PROSITE" id="PS50968"/>
    </source>
</evidence>
<keyword evidence="5 14" id="KW-0547">Nucleotide-binding</keyword>
<dbReference type="Pfam" id="PF00364">
    <property type="entry name" value="Biotin_lipoyl"/>
    <property type="match status" value="1"/>
</dbReference>
<feature type="domain" description="CoA carboxyltransferase N-terminal" evidence="19">
    <location>
        <begin position="1595"/>
        <end position="1941"/>
    </location>
</feature>
<dbReference type="GO" id="GO:0046872">
    <property type="term" value="F:metal ion binding"/>
    <property type="evidence" value="ECO:0007669"/>
    <property type="project" value="InterPro"/>
</dbReference>
<keyword evidence="10" id="KW-0092">Biotin</keyword>
<feature type="region of interest" description="Disordered" evidence="15">
    <location>
        <begin position="1"/>
        <end position="83"/>
    </location>
</feature>
<dbReference type="SUPFAM" id="SSF52096">
    <property type="entry name" value="ClpP/crotonase"/>
    <property type="match status" value="2"/>
</dbReference>
<dbReference type="Pfam" id="PF02786">
    <property type="entry name" value="CPSase_L_D2"/>
    <property type="match status" value="1"/>
</dbReference>
<dbReference type="InterPro" id="IPR049076">
    <property type="entry name" value="ACCA"/>
</dbReference>
<feature type="region of interest" description="Disordered" evidence="15">
    <location>
        <begin position="2293"/>
        <end position="2312"/>
    </location>
</feature>
<comment type="pathway">
    <text evidence="2">Lipid metabolism; malonyl-CoA biosynthesis; malonyl-CoA from acetyl-CoA: step 1/1.</text>
</comment>
<dbReference type="Gene3D" id="3.40.50.20">
    <property type="match status" value="1"/>
</dbReference>
<evidence type="ECO:0000259" key="17">
    <source>
        <dbReference type="PROSITE" id="PS50975"/>
    </source>
</evidence>